<proteinExistence type="predicted"/>
<evidence type="ECO:0000313" key="2">
    <source>
        <dbReference type="EMBL" id="MBB6070339.1"/>
    </source>
</evidence>
<dbReference type="Proteomes" id="UP000582837">
    <property type="component" value="Unassembled WGS sequence"/>
</dbReference>
<evidence type="ECO:0000313" key="3">
    <source>
        <dbReference type="Proteomes" id="UP000582837"/>
    </source>
</evidence>
<name>A0A841GUC3_9BACT</name>
<keyword evidence="1" id="KW-1133">Transmembrane helix</keyword>
<reference evidence="2 3" key="1">
    <citation type="submission" date="2020-08" db="EMBL/GenBank/DDBJ databases">
        <title>Genomic Encyclopedia of Type Strains, Phase IV (KMG-IV): sequencing the most valuable type-strain genomes for metagenomic binning, comparative biology and taxonomic classification.</title>
        <authorList>
            <person name="Goeker M."/>
        </authorList>
    </citation>
    <scope>NUCLEOTIDE SEQUENCE [LARGE SCALE GENOMIC DNA]</scope>
    <source>
        <strain evidence="2 3">DSM 29007</strain>
    </source>
</reference>
<gene>
    <name evidence="2" type="ORF">HNQ61_001958</name>
</gene>
<comment type="caution">
    <text evidence="2">The sequence shown here is derived from an EMBL/GenBank/DDBJ whole genome shotgun (WGS) entry which is preliminary data.</text>
</comment>
<keyword evidence="3" id="KW-1185">Reference proteome</keyword>
<dbReference type="RefSeq" id="WP_170035729.1">
    <property type="nucleotide sequence ID" value="NZ_JABDTL010000001.1"/>
</dbReference>
<keyword evidence="1" id="KW-0812">Transmembrane</keyword>
<protein>
    <submittedName>
        <fullName evidence="2">Uncharacterized protein</fullName>
    </submittedName>
</protein>
<dbReference type="PROSITE" id="PS51257">
    <property type="entry name" value="PROKAR_LIPOPROTEIN"/>
    <property type="match status" value="1"/>
</dbReference>
<dbReference type="AlphaFoldDB" id="A0A841GUC3"/>
<organism evidence="2 3">
    <name type="scientific">Longimicrobium terrae</name>
    <dbReference type="NCBI Taxonomy" id="1639882"/>
    <lineage>
        <taxon>Bacteria</taxon>
        <taxon>Pseudomonadati</taxon>
        <taxon>Gemmatimonadota</taxon>
        <taxon>Longimicrobiia</taxon>
        <taxon>Longimicrobiales</taxon>
        <taxon>Longimicrobiaceae</taxon>
        <taxon>Longimicrobium</taxon>
    </lineage>
</organism>
<sequence>MNNGRTRSGTVRIIAMVLAVVVVGIGAACVFRMWVRDPRNPNTAFTSAVLDRYSPGSRFGKPIDWLGAGEELVTLDRQSLGFAVKTVANPGDGISEVNVWAPRARDGGPTDSLVADRFAFSVDLPKERSEPPFQVTAAVESLFGARPEPRCASGREEAPTYRVYVWENGSGGGVIFSMQTDGRSPPLQSPEAGLVVYPAGVSAQDALEPLRVRPCPGQ</sequence>
<keyword evidence="1" id="KW-0472">Membrane</keyword>
<evidence type="ECO:0000256" key="1">
    <source>
        <dbReference type="SAM" id="Phobius"/>
    </source>
</evidence>
<feature type="transmembrane region" description="Helical" evidence="1">
    <location>
        <begin position="12"/>
        <end position="35"/>
    </location>
</feature>
<dbReference type="EMBL" id="JACHIA010000004">
    <property type="protein sequence ID" value="MBB6070339.1"/>
    <property type="molecule type" value="Genomic_DNA"/>
</dbReference>
<accession>A0A841GUC3</accession>